<protein>
    <recommendedName>
        <fullName evidence="3">Transmembrane protein</fullName>
    </recommendedName>
</protein>
<name>A0A3P3ZL63_9ZZZZ</name>
<dbReference type="AlphaFoldDB" id="A0A3P3ZL63"/>
<gene>
    <name evidence="2" type="ORF">CARN8_1060014</name>
</gene>
<keyword evidence="1" id="KW-0472">Membrane</keyword>
<reference evidence="2" key="1">
    <citation type="submission" date="2018-10" db="EMBL/GenBank/DDBJ databases">
        <authorList>
            <person name="Plewniak F."/>
        </authorList>
    </citation>
    <scope>NUCLEOTIDE SEQUENCE</scope>
</reference>
<organism evidence="2">
    <name type="scientific">mine drainage metagenome</name>
    <dbReference type="NCBI Taxonomy" id="410659"/>
    <lineage>
        <taxon>unclassified sequences</taxon>
        <taxon>metagenomes</taxon>
        <taxon>ecological metagenomes</taxon>
    </lineage>
</organism>
<dbReference type="EMBL" id="UOYP01000009">
    <property type="protein sequence ID" value="VAY86511.1"/>
    <property type="molecule type" value="Genomic_DNA"/>
</dbReference>
<evidence type="ECO:0008006" key="3">
    <source>
        <dbReference type="Google" id="ProtNLM"/>
    </source>
</evidence>
<evidence type="ECO:0000256" key="1">
    <source>
        <dbReference type="SAM" id="Phobius"/>
    </source>
</evidence>
<feature type="transmembrane region" description="Helical" evidence="1">
    <location>
        <begin position="45"/>
        <end position="64"/>
    </location>
</feature>
<evidence type="ECO:0000313" key="2">
    <source>
        <dbReference type="EMBL" id="VAY86511.1"/>
    </source>
</evidence>
<accession>A0A3P3ZL63</accession>
<keyword evidence="1" id="KW-1133">Transmembrane helix</keyword>
<sequence>MSAVRVVFNWLMPLTVLIWANWEVICPLSMGFMGFWFCNWVISRVMKLFCMAAALVLVTLPKAWLEEVELEFPRELLDWFSWAINALVGLTVVMAGLLWTKSECFE</sequence>
<feature type="transmembrane region" description="Helical" evidence="1">
    <location>
        <begin position="79"/>
        <end position="100"/>
    </location>
</feature>
<proteinExistence type="predicted"/>
<feature type="transmembrane region" description="Helical" evidence="1">
    <location>
        <begin position="16"/>
        <end position="38"/>
    </location>
</feature>
<keyword evidence="1" id="KW-0812">Transmembrane</keyword>